<proteinExistence type="inferred from homology"/>
<dbReference type="OrthoDB" id="9802304at2"/>
<dbReference type="SUPFAM" id="SSF52954">
    <property type="entry name" value="Class II aaRS ABD-related"/>
    <property type="match status" value="1"/>
</dbReference>
<dbReference type="GO" id="GO:0005524">
    <property type="term" value="F:ATP binding"/>
    <property type="evidence" value="ECO:0007669"/>
    <property type="project" value="UniProtKB-UniRule"/>
</dbReference>
<dbReference type="InterPro" id="IPR012676">
    <property type="entry name" value="TGS-like"/>
</dbReference>
<dbReference type="HAMAP" id="MF_00184">
    <property type="entry name" value="Thr_tRNA_synth"/>
    <property type="match status" value="1"/>
</dbReference>
<dbReference type="FunFam" id="3.30.54.20:FF:000002">
    <property type="entry name" value="Threonine--tRNA ligase"/>
    <property type="match status" value="1"/>
</dbReference>
<evidence type="ECO:0000259" key="15">
    <source>
        <dbReference type="PROSITE" id="PS51880"/>
    </source>
</evidence>
<evidence type="ECO:0000256" key="4">
    <source>
        <dbReference type="ARBA" id="ARBA00022598"/>
    </source>
</evidence>
<dbReference type="InterPro" id="IPR002314">
    <property type="entry name" value="aa-tRNA-synt_IIb"/>
</dbReference>
<evidence type="ECO:0000256" key="10">
    <source>
        <dbReference type="ARBA" id="ARBA00022917"/>
    </source>
</evidence>
<dbReference type="FunFam" id="3.30.930.10:FF:000002">
    <property type="entry name" value="Threonine--tRNA ligase"/>
    <property type="match status" value="1"/>
</dbReference>
<dbReference type="InterPro" id="IPR045864">
    <property type="entry name" value="aa-tRNA-synth_II/BPL/LPL"/>
</dbReference>
<evidence type="ECO:0000313" key="17">
    <source>
        <dbReference type="Proteomes" id="UP000007721"/>
    </source>
</evidence>
<dbReference type="InterPro" id="IPR033728">
    <property type="entry name" value="ThrRS_core"/>
</dbReference>
<comment type="catalytic activity">
    <reaction evidence="12 13">
        <text>tRNA(Thr) + L-threonine + ATP = L-threonyl-tRNA(Thr) + AMP + diphosphate + H(+)</text>
        <dbReference type="Rhea" id="RHEA:24624"/>
        <dbReference type="Rhea" id="RHEA-COMP:9670"/>
        <dbReference type="Rhea" id="RHEA-COMP:9704"/>
        <dbReference type="ChEBI" id="CHEBI:15378"/>
        <dbReference type="ChEBI" id="CHEBI:30616"/>
        <dbReference type="ChEBI" id="CHEBI:33019"/>
        <dbReference type="ChEBI" id="CHEBI:57926"/>
        <dbReference type="ChEBI" id="CHEBI:78442"/>
        <dbReference type="ChEBI" id="CHEBI:78534"/>
        <dbReference type="ChEBI" id="CHEBI:456215"/>
        <dbReference type="EC" id="6.1.1.3"/>
    </reaction>
</comment>
<dbReference type="InterPro" id="IPR018163">
    <property type="entry name" value="Thr/Ala-tRNA-synth_IIc_edit"/>
</dbReference>
<dbReference type="KEGG" id="geo:Geob_3365"/>
<keyword evidence="17" id="KW-1185">Reference proteome</keyword>
<dbReference type="InterPro" id="IPR006195">
    <property type="entry name" value="aa-tRNA-synth_II"/>
</dbReference>
<dbReference type="InterPro" id="IPR002320">
    <property type="entry name" value="Thr-tRNA-ligase_IIa"/>
</dbReference>
<dbReference type="NCBIfam" id="TIGR00418">
    <property type="entry name" value="thrS"/>
    <property type="match status" value="1"/>
</dbReference>
<reference evidence="16 17" key="1">
    <citation type="submission" date="2009-01" db="EMBL/GenBank/DDBJ databases">
        <title>Complete sequence of Geobacter sp. FRC-32.</title>
        <authorList>
            <consortium name="US DOE Joint Genome Institute"/>
            <person name="Lucas S."/>
            <person name="Copeland A."/>
            <person name="Lapidus A."/>
            <person name="Glavina del Rio T."/>
            <person name="Dalin E."/>
            <person name="Tice H."/>
            <person name="Bruce D."/>
            <person name="Goodwin L."/>
            <person name="Pitluck S."/>
            <person name="Saunders E."/>
            <person name="Brettin T."/>
            <person name="Detter J.C."/>
            <person name="Han C."/>
            <person name="Larimer F."/>
            <person name="Land M."/>
            <person name="Hauser L."/>
            <person name="Kyrpides N."/>
            <person name="Ovchinnikova G."/>
            <person name="Kostka J."/>
            <person name="Richardson P."/>
        </authorList>
    </citation>
    <scope>NUCLEOTIDE SEQUENCE [LARGE SCALE GENOMIC DNA]</scope>
    <source>
        <strain evidence="17">DSM 22248 / JCM 15807 / FRC-32</strain>
    </source>
</reference>
<evidence type="ECO:0000256" key="7">
    <source>
        <dbReference type="ARBA" id="ARBA00022833"/>
    </source>
</evidence>
<organism evidence="16 17">
    <name type="scientific">Geotalea daltonii (strain DSM 22248 / JCM 15807 / FRC-32)</name>
    <name type="common">Geobacter daltonii</name>
    <dbReference type="NCBI Taxonomy" id="316067"/>
    <lineage>
        <taxon>Bacteria</taxon>
        <taxon>Pseudomonadati</taxon>
        <taxon>Thermodesulfobacteriota</taxon>
        <taxon>Desulfuromonadia</taxon>
        <taxon>Geobacterales</taxon>
        <taxon>Geobacteraceae</taxon>
        <taxon>Geotalea</taxon>
    </lineage>
</organism>
<dbReference type="InterPro" id="IPR036621">
    <property type="entry name" value="Anticodon-bd_dom_sf"/>
</dbReference>
<dbReference type="HOGENOM" id="CLU_008554_0_1_7"/>
<dbReference type="Pfam" id="PF03129">
    <property type="entry name" value="HGTP_anticodon"/>
    <property type="match status" value="1"/>
</dbReference>
<dbReference type="PRINTS" id="PR01047">
    <property type="entry name" value="TRNASYNTHTHR"/>
</dbReference>
<dbReference type="InterPro" id="IPR004095">
    <property type="entry name" value="TGS"/>
</dbReference>
<dbReference type="SUPFAM" id="SSF55681">
    <property type="entry name" value="Class II aaRS and biotin synthetases"/>
    <property type="match status" value="1"/>
</dbReference>
<dbReference type="PANTHER" id="PTHR11451">
    <property type="entry name" value="THREONINE-TRNA LIGASE"/>
    <property type="match status" value="1"/>
</dbReference>
<evidence type="ECO:0000256" key="5">
    <source>
        <dbReference type="ARBA" id="ARBA00022723"/>
    </source>
</evidence>
<sequence>MPLSVKGSVMGEITVKLPDGSERTLPRGASVYDLAASIGTGLAKAAIAGRIDGDLVDLATVLPDGSKVEIITEKSPEALEIIRHSTSHLMAQAVKALFPEAKVTIGPAIETGFYYDFDVDHPFTPEDLEKIENKMQELAKANLKIERQVLSGADAIRLFGDLGESYKVELIEDLGAATVSLYRQGDFVDLCRGPHLPSTSHIKAFKLTSIAGAYWRGDEKRKMLQRVYGTAFTDKKELDAYLARIEEAKRRDHRKLGKELDLFSFSDEVGAGLVIWHPKGAMLRTIIEDFERREHLKRDYDIVVGPQILKTDLWQRSGHYDNYRENMYFTEVDEQSFGIKPMNCLSHMMIYKSRLRSYRDLPLRLFELGTVHRHERAGVLHGLLRVRCFTQDDAHILCTPEQLDSEIKGVISFVQDVMGVFGFEFEMELSTRPEKSIGSDEDWDRATNALLGALKDSGRPFEINEGDGAFYGPKIDIKLRDSLDRRWQCATIQCDFTLPERFDLTYIDADGEKKRPVMVHRVILGSIERFIGVLIEHFAGSFPVWLSPVQVVVLTVTDNQLSFAQQVYAELRAAGLRVQQDFRNEKLGFKIREAQLQKIPYMLVIGDKEVEAGMVTPRFRDGKNLDSMKCSDFIEFIEKEVKGFH</sequence>
<comment type="subcellular location">
    <subcellularLocation>
        <location evidence="13">Cytoplasm</location>
    </subcellularLocation>
</comment>
<dbReference type="InterPro" id="IPR004154">
    <property type="entry name" value="Anticodon-bd"/>
</dbReference>
<evidence type="ECO:0000313" key="16">
    <source>
        <dbReference type="EMBL" id="ACM21708.1"/>
    </source>
</evidence>
<dbReference type="FunFam" id="3.40.50.800:FF:000001">
    <property type="entry name" value="Threonine--tRNA ligase"/>
    <property type="match status" value="1"/>
</dbReference>
<keyword evidence="6 13" id="KW-0547">Nucleotide-binding</keyword>
<evidence type="ECO:0000256" key="6">
    <source>
        <dbReference type="ARBA" id="ARBA00022741"/>
    </source>
</evidence>
<keyword evidence="7 13" id="KW-0862">Zinc</keyword>
<dbReference type="InterPro" id="IPR012947">
    <property type="entry name" value="tRNA_SAD"/>
</dbReference>
<feature type="binding site" evidence="13">
    <location>
        <position position="395"/>
    </location>
    <ligand>
        <name>Zn(2+)</name>
        <dbReference type="ChEBI" id="CHEBI:29105"/>
        <note>catalytic</note>
    </ligand>
</feature>
<dbReference type="Proteomes" id="UP000007721">
    <property type="component" value="Chromosome"/>
</dbReference>
<evidence type="ECO:0000256" key="9">
    <source>
        <dbReference type="ARBA" id="ARBA00022884"/>
    </source>
</evidence>
<dbReference type="Gene3D" id="3.30.54.20">
    <property type="match status" value="1"/>
</dbReference>
<dbReference type="Pfam" id="PF00587">
    <property type="entry name" value="tRNA-synt_2b"/>
    <property type="match status" value="1"/>
</dbReference>
<keyword evidence="9 13" id="KW-0694">RNA-binding</keyword>
<evidence type="ECO:0000256" key="13">
    <source>
        <dbReference type="HAMAP-Rule" id="MF_00184"/>
    </source>
</evidence>
<protein>
    <recommendedName>
        <fullName evidence="13">Threonine--tRNA ligase</fullName>
        <ecNumber evidence="13">6.1.1.3</ecNumber>
    </recommendedName>
    <alternativeName>
        <fullName evidence="13">Threonyl-tRNA synthetase</fullName>
        <shortName evidence="13">ThrRS</shortName>
    </alternativeName>
</protein>
<dbReference type="CDD" id="cd00860">
    <property type="entry name" value="ThrRS_anticodon"/>
    <property type="match status" value="1"/>
</dbReference>
<evidence type="ECO:0000256" key="2">
    <source>
        <dbReference type="ARBA" id="ARBA00022490"/>
    </source>
</evidence>
<dbReference type="STRING" id="316067.Geob_3365"/>
<dbReference type="GO" id="GO:0004829">
    <property type="term" value="F:threonine-tRNA ligase activity"/>
    <property type="evidence" value="ECO:0007669"/>
    <property type="project" value="UniProtKB-UniRule"/>
</dbReference>
<comment type="similarity">
    <text evidence="1 13">Belongs to the class-II aminoacyl-tRNA synthetase family.</text>
</comment>
<keyword evidence="11 13" id="KW-0030">Aminoacyl-tRNA synthetase</keyword>
<dbReference type="FunFam" id="3.30.980.10:FF:000005">
    <property type="entry name" value="Threonyl-tRNA synthetase, mitochondrial"/>
    <property type="match status" value="1"/>
</dbReference>
<dbReference type="PANTHER" id="PTHR11451:SF44">
    <property type="entry name" value="THREONINE--TRNA LIGASE, CHLOROPLASTIC_MITOCHONDRIAL 2"/>
    <property type="match status" value="1"/>
</dbReference>
<keyword evidence="4 13" id="KW-0436">Ligase</keyword>
<comment type="subunit">
    <text evidence="13">Homodimer.</text>
</comment>
<accession>B9M524</accession>
<keyword evidence="8 13" id="KW-0067">ATP-binding</keyword>
<dbReference type="eggNOG" id="COG0441">
    <property type="taxonomic scope" value="Bacteria"/>
</dbReference>
<dbReference type="InterPro" id="IPR012675">
    <property type="entry name" value="Beta-grasp_dom_sf"/>
</dbReference>
<dbReference type="Gene3D" id="3.30.930.10">
    <property type="entry name" value="Bira Bifunctional Protein, Domain 2"/>
    <property type="match status" value="1"/>
</dbReference>
<dbReference type="PROSITE" id="PS51880">
    <property type="entry name" value="TGS"/>
    <property type="match status" value="1"/>
</dbReference>
<dbReference type="AlphaFoldDB" id="B9M524"/>
<evidence type="ECO:0000256" key="12">
    <source>
        <dbReference type="ARBA" id="ARBA00049515"/>
    </source>
</evidence>
<dbReference type="GO" id="GO:0005829">
    <property type="term" value="C:cytosol"/>
    <property type="evidence" value="ECO:0007669"/>
    <property type="project" value="TreeGrafter"/>
</dbReference>
<feature type="domain" description="Aminoacyl-transfer RNA synthetases class-II family profile" evidence="14">
    <location>
        <begin position="252"/>
        <end position="543"/>
    </location>
</feature>
<dbReference type="Gene3D" id="3.10.20.30">
    <property type="match status" value="1"/>
</dbReference>
<comment type="cofactor">
    <cofactor evidence="13">
        <name>Zn(2+)</name>
        <dbReference type="ChEBI" id="CHEBI:29105"/>
    </cofactor>
    <text evidence="13">Binds 1 zinc ion per subunit.</text>
</comment>
<dbReference type="SMART" id="SM00863">
    <property type="entry name" value="tRNA_SAD"/>
    <property type="match status" value="1"/>
</dbReference>
<dbReference type="GO" id="GO:0046872">
    <property type="term" value="F:metal ion binding"/>
    <property type="evidence" value="ECO:0007669"/>
    <property type="project" value="UniProtKB-KW"/>
</dbReference>
<dbReference type="EMBL" id="CP001390">
    <property type="protein sequence ID" value="ACM21708.1"/>
    <property type="molecule type" value="Genomic_DNA"/>
</dbReference>
<dbReference type="PROSITE" id="PS50862">
    <property type="entry name" value="AA_TRNA_LIGASE_II"/>
    <property type="match status" value="1"/>
</dbReference>
<dbReference type="Gene3D" id="3.40.50.800">
    <property type="entry name" value="Anticodon-binding domain"/>
    <property type="match status" value="1"/>
</dbReference>
<evidence type="ECO:0000256" key="3">
    <source>
        <dbReference type="ARBA" id="ARBA00022555"/>
    </source>
</evidence>
<dbReference type="Pfam" id="PF02824">
    <property type="entry name" value="TGS"/>
    <property type="match status" value="1"/>
</dbReference>
<keyword evidence="5 13" id="KW-0479">Metal-binding</keyword>
<feature type="binding site" evidence="13">
    <location>
        <position position="344"/>
    </location>
    <ligand>
        <name>Zn(2+)</name>
        <dbReference type="ChEBI" id="CHEBI:29105"/>
        <note>catalytic</note>
    </ligand>
</feature>
<dbReference type="SUPFAM" id="SSF55186">
    <property type="entry name" value="ThrRS/AlaRS common domain"/>
    <property type="match status" value="1"/>
</dbReference>
<dbReference type="Gene3D" id="3.30.980.10">
    <property type="entry name" value="Threonyl-trna Synthetase, Chain A, domain 2"/>
    <property type="match status" value="1"/>
</dbReference>
<evidence type="ECO:0000256" key="1">
    <source>
        <dbReference type="ARBA" id="ARBA00008226"/>
    </source>
</evidence>
<keyword evidence="2 13" id="KW-0963">Cytoplasm</keyword>
<gene>
    <name evidence="13 16" type="primary">thrS</name>
    <name evidence="16" type="ordered locus">Geob_3365</name>
</gene>
<dbReference type="EC" id="6.1.1.3" evidence="13"/>
<evidence type="ECO:0000256" key="11">
    <source>
        <dbReference type="ARBA" id="ARBA00023146"/>
    </source>
</evidence>
<feature type="domain" description="TGS" evidence="15">
    <location>
        <begin position="9"/>
        <end position="72"/>
    </location>
</feature>
<evidence type="ECO:0000256" key="8">
    <source>
        <dbReference type="ARBA" id="ARBA00022840"/>
    </source>
</evidence>
<feature type="region of interest" description="Catalytic" evidence="13">
    <location>
        <begin position="252"/>
        <end position="543"/>
    </location>
</feature>
<dbReference type="GO" id="GO:0000049">
    <property type="term" value="F:tRNA binding"/>
    <property type="evidence" value="ECO:0007669"/>
    <property type="project" value="UniProtKB-KW"/>
</dbReference>
<name>B9M524_GEODF</name>
<dbReference type="InterPro" id="IPR047246">
    <property type="entry name" value="ThrRS_anticodon"/>
</dbReference>
<dbReference type="GO" id="GO:0006435">
    <property type="term" value="P:threonyl-tRNA aminoacylation"/>
    <property type="evidence" value="ECO:0007669"/>
    <property type="project" value="UniProtKB-UniRule"/>
</dbReference>
<dbReference type="CDD" id="cd01667">
    <property type="entry name" value="TGS_ThrRS"/>
    <property type="match status" value="1"/>
</dbReference>
<evidence type="ECO:0000259" key="14">
    <source>
        <dbReference type="PROSITE" id="PS50862"/>
    </source>
</evidence>
<dbReference type="CDD" id="cd00771">
    <property type="entry name" value="ThrRS_core"/>
    <property type="match status" value="1"/>
</dbReference>
<keyword evidence="10 13" id="KW-0648">Protein biosynthesis</keyword>
<dbReference type="SUPFAM" id="SSF81271">
    <property type="entry name" value="TGS-like"/>
    <property type="match status" value="1"/>
</dbReference>
<keyword evidence="3 13" id="KW-0820">tRNA-binding</keyword>
<feature type="binding site" evidence="13">
    <location>
        <position position="520"/>
    </location>
    <ligand>
        <name>Zn(2+)</name>
        <dbReference type="ChEBI" id="CHEBI:29105"/>
        <note>catalytic</note>
    </ligand>
</feature>
<dbReference type="Pfam" id="PF07973">
    <property type="entry name" value="tRNA_SAD"/>
    <property type="match status" value="1"/>
</dbReference>